<evidence type="ECO:0000256" key="2">
    <source>
        <dbReference type="ARBA" id="ARBA00023186"/>
    </source>
</evidence>
<protein>
    <submittedName>
        <fullName evidence="3">Alpha/beta-Hydrolases superfamily protein</fullName>
    </submittedName>
</protein>
<dbReference type="InterPro" id="IPR001404">
    <property type="entry name" value="Hsp90_fam"/>
</dbReference>
<keyword evidence="3" id="KW-0378">Hydrolase</keyword>
<name>A0A2U1MG83_ARTAN</name>
<dbReference type="OrthoDB" id="783974at2759"/>
<sequence length="111" mass="12774">MCTETLLLLQLWNPKEVTTQEYNEFYRKAFNEYLDPLASSNFTTEATYINVDGDGIVPVESAKADGLVAEARVGIPGEHRGILCDKHMFRIVRHWLKADHDPFYNHVNDYV</sequence>
<keyword evidence="4" id="KW-1185">Reference proteome</keyword>
<keyword evidence="2" id="KW-0143">Chaperone</keyword>
<proteinExistence type="inferred from homology"/>
<dbReference type="GO" id="GO:0140662">
    <property type="term" value="F:ATP-dependent protein folding chaperone"/>
    <property type="evidence" value="ECO:0007669"/>
    <property type="project" value="InterPro"/>
</dbReference>
<dbReference type="GO" id="GO:0005524">
    <property type="term" value="F:ATP binding"/>
    <property type="evidence" value="ECO:0007669"/>
    <property type="project" value="InterPro"/>
</dbReference>
<reference evidence="3 4" key="1">
    <citation type="journal article" date="2018" name="Mol. Plant">
        <title>The genome of Artemisia annua provides insight into the evolution of Asteraceae family and artemisinin biosynthesis.</title>
        <authorList>
            <person name="Shen Q."/>
            <person name="Zhang L."/>
            <person name="Liao Z."/>
            <person name="Wang S."/>
            <person name="Yan T."/>
            <person name="Shi P."/>
            <person name="Liu M."/>
            <person name="Fu X."/>
            <person name="Pan Q."/>
            <person name="Wang Y."/>
            <person name="Lv Z."/>
            <person name="Lu X."/>
            <person name="Zhang F."/>
            <person name="Jiang W."/>
            <person name="Ma Y."/>
            <person name="Chen M."/>
            <person name="Hao X."/>
            <person name="Li L."/>
            <person name="Tang Y."/>
            <person name="Lv G."/>
            <person name="Zhou Y."/>
            <person name="Sun X."/>
            <person name="Brodelius P.E."/>
            <person name="Rose J.K.C."/>
            <person name="Tang K."/>
        </authorList>
    </citation>
    <scope>NUCLEOTIDE SEQUENCE [LARGE SCALE GENOMIC DNA]</scope>
    <source>
        <strain evidence="4">cv. Huhao1</strain>
        <tissue evidence="3">Leaf</tissue>
    </source>
</reference>
<dbReference type="STRING" id="35608.A0A2U1MG83"/>
<evidence type="ECO:0000256" key="1">
    <source>
        <dbReference type="ARBA" id="ARBA00008239"/>
    </source>
</evidence>
<comment type="caution">
    <text evidence="3">The sequence shown here is derived from an EMBL/GenBank/DDBJ whole genome shotgun (WGS) entry which is preliminary data.</text>
</comment>
<dbReference type="Pfam" id="PF00183">
    <property type="entry name" value="HSP90"/>
    <property type="match status" value="1"/>
</dbReference>
<evidence type="ECO:0000313" key="3">
    <source>
        <dbReference type="EMBL" id="PWA60270.1"/>
    </source>
</evidence>
<organism evidence="3 4">
    <name type="scientific">Artemisia annua</name>
    <name type="common">Sweet wormwood</name>
    <dbReference type="NCBI Taxonomy" id="35608"/>
    <lineage>
        <taxon>Eukaryota</taxon>
        <taxon>Viridiplantae</taxon>
        <taxon>Streptophyta</taxon>
        <taxon>Embryophyta</taxon>
        <taxon>Tracheophyta</taxon>
        <taxon>Spermatophyta</taxon>
        <taxon>Magnoliopsida</taxon>
        <taxon>eudicotyledons</taxon>
        <taxon>Gunneridae</taxon>
        <taxon>Pentapetalae</taxon>
        <taxon>asterids</taxon>
        <taxon>campanulids</taxon>
        <taxon>Asterales</taxon>
        <taxon>Asteraceae</taxon>
        <taxon>Asteroideae</taxon>
        <taxon>Anthemideae</taxon>
        <taxon>Artemisiinae</taxon>
        <taxon>Artemisia</taxon>
    </lineage>
</organism>
<dbReference type="GO" id="GO:0016887">
    <property type="term" value="F:ATP hydrolysis activity"/>
    <property type="evidence" value="ECO:0007669"/>
    <property type="project" value="InterPro"/>
</dbReference>
<accession>A0A2U1MG83</accession>
<dbReference type="AlphaFoldDB" id="A0A2U1MG83"/>
<dbReference type="Gene3D" id="3.30.230.80">
    <property type="match status" value="1"/>
</dbReference>
<dbReference type="EMBL" id="PKPP01005402">
    <property type="protein sequence ID" value="PWA60270.1"/>
    <property type="molecule type" value="Genomic_DNA"/>
</dbReference>
<comment type="similarity">
    <text evidence="1">Belongs to the heat shock protein 90 family.</text>
</comment>
<gene>
    <name evidence="3" type="ORF">CTI12_AA383520</name>
</gene>
<dbReference type="GO" id="GO:0051082">
    <property type="term" value="F:unfolded protein binding"/>
    <property type="evidence" value="ECO:0007669"/>
    <property type="project" value="InterPro"/>
</dbReference>
<evidence type="ECO:0000313" key="4">
    <source>
        <dbReference type="Proteomes" id="UP000245207"/>
    </source>
</evidence>
<dbReference type="Proteomes" id="UP000245207">
    <property type="component" value="Unassembled WGS sequence"/>
</dbReference>